<dbReference type="InterPro" id="IPR006935">
    <property type="entry name" value="Helicase/UvrB_N"/>
</dbReference>
<evidence type="ECO:0000256" key="1">
    <source>
        <dbReference type="ARBA" id="ARBA00022801"/>
    </source>
</evidence>
<dbReference type="GO" id="GO:0003677">
    <property type="term" value="F:DNA binding"/>
    <property type="evidence" value="ECO:0007669"/>
    <property type="project" value="InterPro"/>
</dbReference>
<dbReference type="PANTHER" id="PTHR45766:SF6">
    <property type="entry name" value="SWI_SNF-RELATED MATRIX-ASSOCIATED ACTIN-DEPENDENT REGULATOR OF CHROMATIN SUBFAMILY A-LIKE PROTEIN 1"/>
    <property type="match status" value="1"/>
</dbReference>
<evidence type="ECO:0000259" key="3">
    <source>
        <dbReference type="PROSITE" id="PS51192"/>
    </source>
</evidence>
<dbReference type="Pfam" id="PF04851">
    <property type="entry name" value="ResIII"/>
    <property type="match status" value="1"/>
</dbReference>
<dbReference type="GO" id="GO:0006281">
    <property type="term" value="P:DNA repair"/>
    <property type="evidence" value="ECO:0007669"/>
    <property type="project" value="TreeGrafter"/>
</dbReference>
<feature type="region of interest" description="Disordered" evidence="2">
    <location>
        <begin position="1"/>
        <end position="36"/>
    </location>
</feature>
<dbReference type="PROSITE" id="PS51192">
    <property type="entry name" value="HELICASE_ATP_BIND_1"/>
    <property type="match status" value="1"/>
</dbReference>
<name>A0A481Z3R2_9VIRU</name>
<feature type="domain" description="Helicase C-terminal" evidence="4">
    <location>
        <begin position="344"/>
        <end position="514"/>
    </location>
</feature>
<evidence type="ECO:0000259" key="4">
    <source>
        <dbReference type="PROSITE" id="PS51194"/>
    </source>
</evidence>
<reference evidence="5" key="1">
    <citation type="journal article" date="2019" name="MBio">
        <title>Virus Genomes from Deep Sea Sediments Expand the Ocean Megavirome and Support Independent Origins of Viral Gigantism.</title>
        <authorList>
            <person name="Backstrom D."/>
            <person name="Yutin N."/>
            <person name="Jorgensen S.L."/>
            <person name="Dharamshi J."/>
            <person name="Homa F."/>
            <person name="Zaremba-Niedwiedzka K."/>
            <person name="Spang A."/>
            <person name="Wolf Y.I."/>
            <person name="Koonin E.V."/>
            <person name="Ettema T.J."/>
        </authorList>
    </citation>
    <scope>NUCLEOTIDE SEQUENCE</scope>
</reference>
<keyword evidence="5" id="KW-0547">Nucleotide-binding</keyword>
<sequence length="525" mass="60553">MASTDSKELNKNQMNRESSKEDLVSPGPRKRPSNHKKYAKLVLKPCQVESHKKTLQMMNRQFAYIDVSPTGSGKTESAIAIALKRKMNIFVVAPPSVLHNWGVKSRMYGVRYTGITYHKLRAKENNVWLDFEDDAYSCTDKMIKYINRKTLFIFDEVQTAKNAETITNKSAHAIVKKIATINTGSRIALLSATPYEMPKYSEAILKMLAIITKDKMYFHNPKSRQYSFENHGVYELIRRCKAVDSDRTMTVLHTYFVISKQNYHNICHDLFVQVLRKKYLTAIEPVYPVKLFAYNGYYNLTDEMEHKLHSAINRLKEEVRYSDTSEKSHYKTGARNNIMRILHDIEWVLIEIIKYEATLILEQDNMQKLVIFLWHTDTLDNIYEYFSKYNPLIINGKVPVDKRTKNMELFQEDTDSCRIMLCHPVSGGTGISLDDTHGDRPRTMFATPSFKLIPSAQAMGRCVRMSSKSDANYYCTYPQSHPELLNIVQSMITKEGVLRECIGDLSTFTPGNLMQYKAPPLNTSK</sequence>
<dbReference type="InterPro" id="IPR001650">
    <property type="entry name" value="Helicase_C-like"/>
</dbReference>
<gene>
    <name evidence="5" type="ORF">LCPAC101_02960</name>
</gene>
<evidence type="ECO:0000256" key="2">
    <source>
        <dbReference type="SAM" id="MobiDB-lite"/>
    </source>
</evidence>
<dbReference type="PROSITE" id="PS51194">
    <property type="entry name" value="HELICASE_CTER"/>
    <property type="match status" value="1"/>
</dbReference>
<organism evidence="5">
    <name type="scientific">Pithovirus LCPAC101</name>
    <dbReference type="NCBI Taxonomy" id="2506586"/>
    <lineage>
        <taxon>Viruses</taxon>
        <taxon>Pithoviruses</taxon>
    </lineage>
</organism>
<dbReference type="GO" id="GO:0005524">
    <property type="term" value="F:ATP binding"/>
    <property type="evidence" value="ECO:0007669"/>
    <property type="project" value="InterPro"/>
</dbReference>
<evidence type="ECO:0000313" key="5">
    <source>
        <dbReference type="EMBL" id="QBK90011.1"/>
    </source>
</evidence>
<accession>A0A481Z3R2</accession>
<dbReference type="InterPro" id="IPR027417">
    <property type="entry name" value="P-loop_NTPase"/>
</dbReference>
<feature type="compositionally biased region" description="Basic and acidic residues" evidence="2">
    <location>
        <begin position="1"/>
        <end position="10"/>
    </location>
</feature>
<keyword evidence="1" id="KW-0378">Hydrolase</keyword>
<keyword evidence="5" id="KW-0347">Helicase</keyword>
<keyword evidence="5" id="KW-0067">ATP-binding</keyword>
<dbReference type="Gene3D" id="3.40.50.300">
    <property type="entry name" value="P-loop containing nucleotide triphosphate hydrolases"/>
    <property type="match status" value="2"/>
</dbReference>
<dbReference type="InterPro" id="IPR014001">
    <property type="entry name" value="Helicase_ATP-bd"/>
</dbReference>
<dbReference type="GO" id="GO:0016787">
    <property type="term" value="F:hydrolase activity"/>
    <property type="evidence" value="ECO:0007669"/>
    <property type="project" value="UniProtKB-KW"/>
</dbReference>
<dbReference type="EMBL" id="MK500453">
    <property type="protein sequence ID" value="QBK90011.1"/>
    <property type="molecule type" value="Genomic_DNA"/>
</dbReference>
<dbReference type="GO" id="GO:0031297">
    <property type="term" value="P:replication fork processing"/>
    <property type="evidence" value="ECO:0007669"/>
    <property type="project" value="TreeGrafter"/>
</dbReference>
<dbReference type="SMART" id="SM00487">
    <property type="entry name" value="DEXDc"/>
    <property type="match status" value="1"/>
</dbReference>
<protein>
    <submittedName>
        <fullName evidence="5">DEAD/SNF2-like helicase</fullName>
    </submittedName>
</protein>
<dbReference type="GO" id="GO:0004386">
    <property type="term" value="F:helicase activity"/>
    <property type="evidence" value="ECO:0007669"/>
    <property type="project" value="UniProtKB-KW"/>
</dbReference>
<dbReference type="SUPFAM" id="SSF52540">
    <property type="entry name" value="P-loop containing nucleoside triphosphate hydrolases"/>
    <property type="match status" value="2"/>
</dbReference>
<proteinExistence type="predicted"/>
<dbReference type="PANTHER" id="PTHR45766">
    <property type="entry name" value="DNA ANNEALING HELICASE AND ENDONUCLEASE ZRANB3 FAMILY MEMBER"/>
    <property type="match status" value="1"/>
</dbReference>
<feature type="domain" description="Helicase ATP-binding" evidence="3">
    <location>
        <begin position="55"/>
        <end position="212"/>
    </location>
</feature>